<keyword evidence="1" id="KW-0732">Signal</keyword>
<keyword evidence="6" id="KW-1185">Reference proteome</keyword>
<dbReference type="AlphaFoldDB" id="A0A562PJ86"/>
<gene>
    <name evidence="3" type="ORF">GO485_25445</name>
    <name evidence="4" type="ORF">IP92_04437</name>
</gene>
<reference evidence="4" key="2">
    <citation type="submission" date="2019-07" db="EMBL/GenBank/DDBJ databases">
        <authorList>
            <person name="Whitman W."/>
            <person name="Huntemann M."/>
            <person name="Clum A."/>
            <person name="Pillay M."/>
            <person name="Palaniappan K."/>
            <person name="Varghese N."/>
            <person name="Mikhailova N."/>
            <person name="Stamatis D."/>
            <person name="Reddy T."/>
            <person name="Daum C."/>
            <person name="Shapiro N."/>
            <person name="Ivanova N."/>
            <person name="Kyrpides N."/>
            <person name="Woyke T."/>
        </authorList>
    </citation>
    <scope>NUCLEOTIDE SEQUENCE</scope>
    <source>
        <strain evidence="4">CGMCC 1.10685</strain>
    </source>
</reference>
<feature type="domain" description="Putative auto-transporter adhesin head GIN" evidence="2">
    <location>
        <begin position="56"/>
        <end position="238"/>
    </location>
</feature>
<evidence type="ECO:0000259" key="2">
    <source>
        <dbReference type="Pfam" id="PF10988"/>
    </source>
</evidence>
<reference evidence="4 5" key="1">
    <citation type="journal article" date="2015" name="Stand. Genomic Sci.">
        <title>Genomic Encyclopedia of Bacterial and Archaeal Type Strains, Phase III: the genomes of soil and plant-associated and newly described type strains.</title>
        <authorList>
            <person name="Whitman W.B."/>
            <person name="Woyke T."/>
            <person name="Klenk H.P."/>
            <person name="Zhou Y."/>
            <person name="Lilburn T.G."/>
            <person name="Beck B.J."/>
            <person name="De Vos P."/>
            <person name="Vandamme P."/>
            <person name="Eisen J.A."/>
            <person name="Garrity G."/>
            <person name="Hugenholtz P."/>
            <person name="Kyrpides N.C."/>
        </authorList>
    </citation>
    <scope>NUCLEOTIDE SEQUENCE [LARGE SCALE GENOMIC DNA]</scope>
    <source>
        <strain evidence="4 5">CGMCC 1.10685</strain>
    </source>
</reference>
<dbReference type="PANTHER" id="PTHR39200:SF1">
    <property type="entry name" value="AUTO-TRANSPORTER ADHESIN HEAD GIN DOMAIN-CONTAINING PROTEIN-RELATED"/>
    <property type="match status" value="1"/>
</dbReference>
<dbReference type="InterPro" id="IPR021255">
    <property type="entry name" value="DUF2807"/>
</dbReference>
<dbReference type="Proteomes" id="UP000315112">
    <property type="component" value="Unassembled WGS sequence"/>
</dbReference>
<name>A0A562PJ86_9BURK</name>
<accession>A0A562PJ86</accession>
<evidence type="ECO:0000313" key="3">
    <source>
        <dbReference type="EMBL" id="QGZ42059.1"/>
    </source>
</evidence>
<sequence length="257" mass="25647">MNLKPLALVTTTLLAAATLVAAVPAAAEGPSLAWLVGGERVKGSGHVVSQARQPGAFHGVELALPARVEVRTGGDDTLTLEGDDNILPLIETVVEKGVLTIRPTKKNLQLEGRKVTIVVQARNVDNLGVAGSGSMEAKGIRADKLSLEVAGSGVLDASAIEAKSVDLAVAGSGKVMAAGQAQSAEVSVAGSGKADASRLTVQQATASVSGSGHAQVSARQSLTANVTGSGGVGYYGDPQVTKAVAGSGSVRRLGGVQ</sequence>
<feature type="signal peptide" evidence="1">
    <location>
        <begin position="1"/>
        <end position="21"/>
    </location>
</feature>
<dbReference type="OrthoDB" id="8885859at2"/>
<reference evidence="3 6" key="3">
    <citation type="submission" date="2019-12" db="EMBL/GenBank/DDBJ databases">
        <title>Draft Genome Sequences of Six Type Strains of the Genus Massilia.</title>
        <authorList>
            <person name="Miess H."/>
            <person name="Frediansyah A."/>
            <person name="Goeker M."/>
            <person name="Gross H."/>
        </authorList>
    </citation>
    <scope>NUCLEOTIDE SEQUENCE [LARGE SCALE GENOMIC DNA]</scope>
    <source>
        <strain evidence="3 6">DSM 26639</strain>
    </source>
</reference>
<evidence type="ECO:0000313" key="5">
    <source>
        <dbReference type="Proteomes" id="UP000315112"/>
    </source>
</evidence>
<dbReference type="Pfam" id="PF10988">
    <property type="entry name" value="DUF2807"/>
    <property type="match status" value="1"/>
</dbReference>
<protein>
    <submittedName>
        <fullName evidence="3">DUF2807 domain-containing protein</fullName>
    </submittedName>
    <submittedName>
        <fullName evidence="4">Putative autotransporter adhesin-like protein</fullName>
    </submittedName>
</protein>
<dbReference type="EMBL" id="VLKW01000009">
    <property type="protein sequence ID" value="TWI44487.1"/>
    <property type="molecule type" value="Genomic_DNA"/>
</dbReference>
<proteinExistence type="predicted"/>
<evidence type="ECO:0000313" key="6">
    <source>
        <dbReference type="Proteomes" id="UP000437862"/>
    </source>
</evidence>
<dbReference type="EMBL" id="CP046904">
    <property type="protein sequence ID" value="QGZ42059.1"/>
    <property type="molecule type" value="Genomic_DNA"/>
</dbReference>
<evidence type="ECO:0000313" key="4">
    <source>
        <dbReference type="EMBL" id="TWI44487.1"/>
    </source>
</evidence>
<dbReference type="RefSeq" id="WP_145879212.1">
    <property type="nucleotide sequence ID" value="NZ_CP046904.1"/>
</dbReference>
<organism evidence="4 5">
    <name type="scientific">Pseudoduganella flava</name>
    <dbReference type="NCBI Taxonomy" id="871742"/>
    <lineage>
        <taxon>Bacteria</taxon>
        <taxon>Pseudomonadati</taxon>
        <taxon>Pseudomonadota</taxon>
        <taxon>Betaproteobacteria</taxon>
        <taxon>Burkholderiales</taxon>
        <taxon>Oxalobacteraceae</taxon>
        <taxon>Telluria group</taxon>
        <taxon>Pseudoduganella</taxon>
    </lineage>
</organism>
<feature type="chain" id="PRO_5044617767" evidence="1">
    <location>
        <begin position="22"/>
        <end position="257"/>
    </location>
</feature>
<dbReference type="PANTHER" id="PTHR39200">
    <property type="entry name" value="HYPOTHETICAL EXPORTED PROTEIN"/>
    <property type="match status" value="1"/>
</dbReference>
<dbReference type="Proteomes" id="UP000437862">
    <property type="component" value="Chromosome"/>
</dbReference>
<evidence type="ECO:0000256" key="1">
    <source>
        <dbReference type="SAM" id="SignalP"/>
    </source>
</evidence>
<dbReference type="Gene3D" id="2.160.20.120">
    <property type="match status" value="1"/>
</dbReference>